<keyword evidence="1" id="KW-0732">Signal</keyword>
<reference evidence="2" key="1">
    <citation type="submission" date="2023-01" db="EMBL/GenBank/DDBJ databases">
        <title>Colletotrichum chrysophilum M932 genome sequence.</title>
        <authorList>
            <person name="Baroncelli R."/>
        </authorList>
    </citation>
    <scope>NUCLEOTIDE SEQUENCE</scope>
    <source>
        <strain evidence="2">M932</strain>
    </source>
</reference>
<evidence type="ECO:0000256" key="1">
    <source>
        <dbReference type="SAM" id="SignalP"/>
    </source>
</evidence>
<proteinExistence type="predicted"/>
<dbReference type="AlphaFoldDB" id="A0AAD9AQY9"/>
<dbReference type="Proteomes" id="UP001243330">
    <property type="component" value="Unassembled WGS sequence"/>
</dbReference>
<gene>
    <name evidence="2" type="ORF">CCHR01_04516</name>
</gene>
<comment type="caution">
    <text evidence="2">The sequence shown here is derived from an EMBL/GenBank/DDBJ whole genome shotgun (WGS) entry which is preliminary data.</text>
</comment>
<dbReference type="EMBL" id="JAQOWY010000066">
    <property type="protein sequence ID" value="KAK1852876.1"/>
    <property type="molecule type" value="Genomic_DNA"/>
</dbReference>
<sequence>MFQVGCFSLPLLRLRLLLLPACSSAAAAAATTDCPAIRHLRWSGAQRLSYLQLQIQWKSRIHTQSHCTACAASRSSSTHGALKSIQIEVGLQDASTWKVSQTADADPSCEAL</sequence>
<feature type="signal peptide" evidence="1">
    <location>
        <begin position="1"/>
        <end position="29"/>
    </location>
</feature>
<name>A0AAD9AQY9_9PEZI</name>
<evidence type="ECO:0008006" key="4">
    <source>
        <dbReference type="Google" id="ProtNLM"/>
    </source>
</evidence>
<accession>A0AAD9AQY9</accession>
<keyword evidence="3" id="KW-1185">Reference proteome</keyword>
<evidence type="ECO:0000313" key="3">
    <source>
        <dbReference type="Proteomes" id="UP001243330"/>
    </source>
</evidence>
<evidence type="ECO:0000313" key="2">
    <source>
        <dbReference type="EMBL" id="KAK1852876.1"/>
    </source>
</evidence>
<organism evidence="2 3">
    <name type="scientific">Colletotrichum chrysophilum</name>
    <dbReference type="NCBI Taxonomy" id="1836956"/>
    <lineage>
        <taxon>Eukaryota</taxon>
        <taxon>Fungi</taxon>
        <taxon>Dikarya</taxon>
        <taxon>Ascomycota</taxon>
        <taxon>Pezizomycotina</taxon>
        <taxon>Sordariomycetes</taxon>
        <taxon>Hypocreomycetidae</taxon>
        <taxon>Glomerellales</taxon>
        <taxon>Glomerellaceae</taxon>
        <taxon>Colletotrichum</taxon>
        <taxon>Colletotrichum gloeosporioides species complex</taxon>
    </lineage>
</organism>
<protein>
    <recommendedName>
        <fullName evidence="4">Secreted protein</fullName>
    </recommendedName>
</protein>
<feature type="chain" id="PRO_5042009387" description="Secreted protein" evidence="1">
    <location>
        <begin position="30"/>
        <end position="112"/>
    </location>
</feature>